<dbReference type="AlphaFoldDB" id="A0A810QLC4"/>
<feature type="transmembrane region" description="Helical" evidence="1">
    <location>
        <begin position="36"/>
        <end position="54"/>
    </location>
</feature>
<reference evidence="2" key="1">
    <citation type="submission" date="2020-09" db="EMBL/GenBank/DDBJ databases">
        <title>New species isolated from human feces.</title>
        <authorList>
            <person name="Kitahara M."/>
            <person name="Shigeno Y."/>
            <person name="Shime M."/>
            <person name="Matsumoto Y."/>
            <person name="Nakamura S."/>
            <person name="Motooka D."/>
            <person name="Fukuoka S."/>
            <person name="Nishikawa H."/>
            <person name="Benno Y."/>
        </authorList>
    </citation>
    <scope>NUCLEOTIDE SEQUENCE</scope>
    <source>
        <strain evidence="2">MM59</strain>
    </source>
</reference>
<evidence type="ECO:0000313" key="3">
    <source>
        <dbReference type="Proteomes" id="UP000679848"/>
    </source>
</evidence>
<sequence length="141" mass="16675">MKIYYKKRFYSGLFSLLLGLANPVTCLLRGWERFDWKDGILCVLLILTGLSWILRSLDREKAREDRDEDRDERNHWIELRSKATSYRVMFWMNAAWMIGCILGYTMAKDEIYIQMGLPCMVLWIAAGAARLVSELYYEQKS</sequence>
<accession>A0A810QLC4</accession>
<organism evidence="2 3">
    <name type="scientific">Pusillibacter faecalis</name>
    <dbReference type="NCBI Taxonomy" id="2714358"/>
    <lineage>
        <taxon>Bacteria</taxon>
        <taxon>Bacillati</taxon>
        <taxon>Bacillota</taxon>
        <taxon>Clostridia</taxon>
        <taxon>Eubacteriales</taxon>
        <taxon>Oscillospiraceae</taxon>
        <taxon>Pusillibacter</taxon>
    </lineage>
</organism>
<evidence type="ECO:0000256" key="1">
    <source>
        <dbReference type="SAM" id="Phobius"/>
    </source>
</evidence>
<protein>
    <submittedName>
        <fullName evidence="2">Uncharacterized protein</fullName>
    </submittedName>
</protein>
<keyword evidence="1" id="KW-0472">Membrane</keyword>
<evidence type="ECO:0000313" key="2">
    <source>
        <dbReference type="EMBL" id="BCK85123.1"/>
    </source>
</evidence>
<gene>
    <name evidence="2" type="ORF">MM59RIKEN_24420</name>
</gene>
<dbReference type="KEGG" id="pfaa:MM59RIKEN_24420"/>
<keyword evidence="1" id="KW-0812">Transmembrane</keyword>
<dbReference type="RefSeq" id="WP_213543387.1">
    <property type="nucleotide sequence ID" value="NZ_AP023420.1"/>
</dbReference>
<proteinExistence type="predicted"/>
<dbReference type="EMBL" id="AP023420">
    <property type="protein sequence ID" value="BCK85123.1"/>
    <property type="molecule type" value="Genomic_DNA"/>
</dbReference>
<feature type="transmembrane region" description="Helical" evidence="1">
    <location>
        <begin position="88"/>
        <end position="105"/>
    </location>
</feature>
<keyword evidence="1" id="KW-1133">Transmembrane helix</keyword>
<dbReference type="Proteomes" id="UP000679848">
    <property type="component" value="Chromosome"/>
</dbReference>
<feature type="transmembrane region" description="Helical" evidence="1">
    <location>
        <begin position="111"/>
        <end position="132"/>
    </location>
</feature>
<keyword evidence="3" id="KW-1185">Reference proteome</keyword>
<name>A0A810QLC4_9FIRM</name>